<proteinExistence type="predicted"/>
<keyword evidence="3" id="KW-1185">Reference proteome</keyword>
<dbReference type="EMBL" id="OBEJ01000001">
    <property type="protein sequence ID" value="SNZ05280.1"/>
    <property type="molecule type" value="Genomic_DNA"/>
</dbReference>
<accession>A0A285N781</accession>
<evidence type="ECO:0000256" key="1">
    <source>
        <dbReference type="SAM" id="MobiDB-lite"/>
    </source>
</evidence>
<dbReference type="RefSeq" id="WP_097007806.1">
    <property type="nucleotide sequence ID" value="NZ_OBEJ01000001.1"/>
</dbReference>
<feature type="region of interest" description="Disordered" evidence="1">
    <location>
        <begin position="180"/>
        <end position="205"/>
    </location>
</feature>
<evidence type="ECO:0000313" key="2">
    <source>
        <dbReference type="EMBL" id="SNZ05280.1"/>
    </source>
</evidence>
<protein>
    <submittedName>
        <fullName evidence="2">Uncharacterized protein</fullName>
    </submittedName>
</protein>
<sequence>MAANRRRHVLIALTLLVAVVAAGGVLVAGDTLLQDGTDNDTAANDTAVPENRTVDVDRINLTVTLEPSDDLEGDLDYELVVIGEIAAANDAANDTVECNGELCVVNGTLGADADGDERPRYELRGIVTAATPSEGFTAHVNGTLEGDAIEGIGLGAYNVTAPNATGGGINDSVVRADGGGVSGETSAATVQSSESEESDGAAESASVTFEDCSTATVEGDAYAYEAGLRYYVSSGLDTSTIDESDISTPTTIDGAAFVGDARTTDVVIETVLVLDEEFNVVEQVSNPDYEDCVERIEQQQADEESGQNAAA</sequence>
<evidence type="ECO:0000313" key="3">
    <source>
        <dbReference type="Proteomes" id="UP000219453"/>
    </source>
</evidence>
<name>A0A285N781_NATPI</name>
<gene>
    <name evidence="2" type="ORF">SAMN06269185_0817</name>
</gene>
<dbReference type="Proteomes" id="UP000219453">
    <property type="component" value="Unassembled WGS sequence"/>
</dbReference>
<organism evidence="2 3">
    <name type="scientific">Natronoarchaeum philippinense</name>
    <dbReference type="NCBI Taxonomy" id="558529"/>
    <lineage>
        <taxon>Archaea</taxon>
        <taxon>Methanobacteriati</taxon>
        <taxon>Methanobacteriota</taxon>
        <taxon>Stenosarchaea group</taxon>
        <taxon>Halobacteria</taxon>
        <taxon>Halobacteriales</taxon>
        <taxon>Natronoarchaeaceae</taxon>
    </lineage>
</organism>
<dbReference type="AlphaFoldDB" id="A0A285N781"/>
<reference evidence="2 3" key="1">
    <citation type="submission" date="2017-09" db="EMBL/GenBank/DDBJ databases">
        <authorList>
            <person name="Ehlers B."/>
            <person name="Leendertz F.H."/>
        </authorList>
    </citation>
    <scope>NUCLEOTIDE SEQUENCE [LARGE SCALE GENOMIC DNA]</scope>
    <source>
        <strain evidence="2 3">DSM 27208</strain>
    </source>
</reference>